<dbReference type="Gene3D" id="3.40.50.1820">
    <property type="entry name" value="alpha/beta hydrolase"/>
    <property type="match status" value="1"/>
</dbReference>
<protein>
    <recommendedName>
        <fullName evidence="1">Fungal lipase-type domain-containing protein</fullName>
    </recommendedName>
</protein>
<dbReference type="InterPro" id="IPR002921">
    <property type="entry name" value="Fungal_lipase-type"/>
</dbReference>
<proteinExistence type="predicted"/>
<dbReference type="EMBL" id="JAVFWL010000006">
    <property type="protein sequence ID" value="KAK6763575.1"/>
    <property type="molecule type" value="Genomic_DNA"/>
</dbReference>
<sequence length="202" mass="23333">MTTVGPEPWVPRDIKRTTGGPPTRWSDFFTESFKGNYDALRVPRQRRNHWVTGYSLGGSLASMTSLYVTKKQLVDRSLIRLVTFGEPRTGNVAFAKEIEETIVFRYRIVKKNDFISSIPRSVDPTTSLLTATLFDRQPLFYRHLVHYDNNMEKNGTFSVCGLSDDFGCRNTDLSYDLTDHLTYFHIDIDQFIEDGCPRDRLF</sequence>
<dbReference type="InterPro" id="IPR029058">
    <property type="entry name" value="AB_hydrolase_fold"/>
</dbReference>
<reference evidence="2 3" key="1">
    <citation type="submission" date="2023-08" db="EMBL/GenBank/DDBJ databases">
        <title>A Necator americanus chromosomal reference genome.</title>
        <authorList>
            <person name="Ilik V."/>
            <person name="Petrzelkova K.J."/>
            <person name="Pardy F."/>
            <person name="Fuh T."/>
            <person name="Niatou-Singa F.S."/>
            <person name="Gouil Q."/>
            <person name="Baker L."/>
            <person name="Ritchie M.E."/>
            <person name="Jex A.R."/>
            <person name="Gazzola D."/>
            <person name="Li H."/>
            <person name="Toshio Fujiwara R."/>
            <person name="Zhan B."/>
            <person name="Aroian R.V."/>
            <person name="Pafco B."/>
            <person name="Schwarz E.M."/>
        </authorList>
    </citation>
    <scope>NUCLEOTIDE SEQUENCE [LARGE SCALE GENOMIC DNA]</scope>
    <source>
        <strain evidence="2 3">Aroian</strain>
        <tissue evidence="2">Whole animal</tissue>
    </source>
</reference>
<dbReference type="PANTHER" id="PTHR45908:SF15">
    <property type="entry name" value="FUNGAL LIPASE-LIKE DOMAIN-CONTAINING PROTEIN"/>
    <property type="match status" value="1"/>
</dbReference>
<evidence type="ECO:0000313" key="2">
    <source>
        <dbReference type="EMBL" id="KAK6763575.1"/>
    </source>
</evidence>
<dbReference type="Proteomes" id="UP001303046">
    <property type="component" value="Unassembled WGS sequence"/>
</dbReference>
<keyword evidence="3" id="KW-1185">Reference proteome</keyword>
<evidence type="ECO:0000259" key="1">
    <source>
        <dbReference type="Pfam" id="PF01764"/>
    </source>
</evidence>
<dbReference type="PANTHER" id="PTHR45908">
    <property type="entry name" value="PROTEIN CBG11750-RELATED"/>
    <property type="match status" value="1"/>
</dbReference>
<organism evidence="2 3">
    <name type="scientific">Necator americanus</name>
    <name type="common">Human hookworm</name>
    <dbReference type="NCBI Taxonomy" id="51031"/>
    <lineage>
        <taxon>Eukaryota</taxon>
        <taxon>Metazoa</taxon>
        <taxon>Ecdysozoa</taxon>
        <taxon>Nematoda</taxon>
        <taxon>Chromadorea</taxon>
        <taxon>Rhabditida</taxon>
        <taxon>Rhabditina</taxon>
        <taxon>Rhabditomorpha</taxon>
        <taxon>Strongyloidea</taxon>
        <taxon>Ancylostomatidae</taxon>
        <taxon>Bunostominae</taxon>
        <taxon>Necator</taxon>
    </lineage>
</organism>
<dbReference type="SUPFAM" id="SSF53474">
    <property type="entry name" value="alpha/beta-Hydrolases"/>
    <property type="match status" value="1"/>
</dbReference>
<feature type="domain" description="Fungal lipase-type" evidence="1">
    <location>
        <begin position="48"/>
        <end position="120"/>
    </location>
</feature>
<evidence type="ECO:0000313" key="3">
    <source>
        <dbReference type="Proteomes" id="UP001303046"/>
    </source>
</evidence>
<dbReference type="Pfam" id="PF01764">
    <property type="entry name" value="Lipase_3"/>
    <property type="match status" value="1"/>
</dbReference>
<name>A0ABR1EMF9_NECAM</name>
<accession>A0ABR1EMF9</accession>
<gene>
    <name evidence="2" type="primary">Necator_chrX.g24212</name>
    <name evidence="2" type="ORF">RB195_024047</name>
</gene>
<comment type="caution">
    <text evidence="2">The sequence shown here is derived from an EMBL/GenBank/DDBJ whole genome shotgun (WGS) entry which is preliminary data.</text>
</comment>